<evidence type="ECO:0000256" key="1">
    <source>
        <dbReference type="ARBA" id="ARBA00001946"/>
    </source>
</evidence>
<name>A0A1F6CIA1_9BACT</name>
<comment type="caution">
    <text evidence="4">The sequence shown here is derived from an EMBL/GenBank/DDBJ whole genome shotgun (WGS) entry which is preliminary data.</text>
</comment>
<reference evidence="4 5" key="1">
    <citation type="journal article" date="2016" name="Nat. Commun.">
        <title>Thousands of microbial genomes shed light on interconnected biogeochemical processes in an aquifer system.</title>
        <authorList>
            <person name="Anantharaman K."/>
            <person name="Brown C.T."/>
            <person name="Hug L.A."/>
            <person name="Sharon I."/>
            <person name="Castelle C.J."/>
            <person name="Probst A.J."/>
            <person name="Thomas B.C."/>
            <person name="Singh A."/>
            <person name="Wilkins M.J."/>
            <person name="Karaoz U."/>
            <person name="Brodie E.L."/>
            <person name="Williams K.H."/>
            <person name="Hubbard S.S."/>
            <person name="Banfield J.F."/>
        </authorList>
    </citation>
    <scope>NUCLEOTIDE SEQUENCE [LARGE SCALE GENOMIC DNA]</scope>
</reference>
<dbReference type="STRING" id="1798481.A2678_02650"/>
<dbReference type="EMBL" id="MFKU01000006">
    <property type="protein sequence ID" value="OGG48973.1"/>
    <property type="molecule type" value="Genomic_DNA"/>
</dbReference>
<comment type="cofactor">
    <cofactor evidence="1">
        <name>Mg(2+)</name>
        <dbReference type="ChEBI" id="CHEBI:18420"/>
    </cofactor>
</comment>
<dbReference type="PANTHER" id="PTHR43046:SF14">
    <property type="entry name" value="MUTT_NUDIX FAMILY PROTEIN"/>
    <property type="match status" value="1"/>
</dbReference>
<evidence type="ECO:0000259" key="3">
    <source>
        <dbReference type="PROSITE" id="PS51462"/>
    </source>
</evidence>
<dbReference type="GO" id="GO:0016787">
    <property type="term" value="F:hydrolase activity"/>
    <property type="evidence" value="ECO:0007669"/>
    <property type="project" value="UniProtKB-KW"/>
</dbReference>
<dbReference type="InterPro" id="IPR015797">
    <property type="entry name" value="NUDIX_hydrolase-like_dom_sf"/>
</dbReference>
<dbReference type="InterPro" id="IPR000086">
    <property type="entry name" value="NUDIX_hydrolase_dom"/>
</dbReference>
<proteinExistence type="predicted"/>
<dbReference type="PROSITE" id="PS51462">
    <property type="entry name" value="NUDIX"/>
    <property type="match status" value="1"/>
</dbReference>
<organism evidence="4 5">
    <name type="scientific">Candidatus Kaiserbacteria bacterium RIFCSPHIGHO2_01_FULL_53_31</name>
    <dbReference type="NCBI Taxonomy" id="1798481"/>
    <lineage>
        <taxon>Bacteria</taxon>
        <taxon>Candidatus Kaiseribacteriota</taxon>
    </lineage>
</organism>
<accession>A0A1F6CIA1</accession>
<keyword evidence="2" id="KW-0378">Hydrolase</keyword>
<dbReference type="Pfam" id="PF00293">
    <property type="entry name" value="NUDIX"/>
    <property type="match status" value="1"/>
</dbReference>
<sequence length="139" mass="15915">MIHVKAMCVLSHKGRILATEGFDDVKNEKFFRLIGGGVHFCELSTDALKREIREELKTELENILFLHVFENVFIYRGNPGHEIVFLYAAQMVRKEIYEKEETPIADQPSIIAKWVPISDVLSGASKIYPAVDYSPYLNL</sequence>
<dbReference type="SUPFAM" id="SSF55811">
    <property type="entry name" value="Nudix"/>
    <property type="match status" value="1"/>
</dbReference>
<dbReference type="PANTHER" id="PTHR43046">
    <property type="entry name" value="GDP-MANNOSE MANNOSYL HYDROLASE"/>
    <property type="match status" value="1"/>
</dbReference>
<dbReference type="Gene3D" id="3.90.79.10">
    <property type="entry name" value="Nucleoside Triphosphate Pyrophosphohydrolase"/>
    <property type="match status" value="1"/>
</dbReference>
<evidence type="ECO:0000313" key="4">
    <source>
        <dbReference type="EMBL" id="OGG48973.1"/>
    </source>
</evidence>
<gene>
    <name evidence="4" type="ORF">A2678_02650</name>
</gene>
<evidence type="ECO:0000256" key="2">
    <source>
        <dbReference type="ARBA" id="ARBA00022801"/>
    </source>
</evidence>
<evidence type="ECO:0000313" key="5">
    <source>
        <dbReference type="Proteomes" id="UP000178815"/>
    </source>
</evidence>
<dbReference type="Proteomes" id="UP000178815">
    <property type="component" value="Unassembled WGS sequence"/>
</dbReference>
<feature type="domain" description="Nudix hydrolase" evidence="3">
    <location>
        <begin position="1"/>
        <end position="139"/>
    </location>
</feature>
<dbReference type="AlphaFoldDB" id="A0A1F6CIA1"/>
<protein>
    <recommendedName>
        <fullName evidence="3">Nudix hydrolase domain-containing protein</fullName>
    </recommendedName>
</protein>